<feature type="transmembrane region" description="Helical" evidence="1">
    <location>
        <begin position="6"/>
        <end position="26"/>
    </location>
</feature>
<dbReference type="OrthoDB" id="6402501at2"/>
<dbReference type="EMBL" id="CP014782">
    <property type="protein sequence ID" value="AQS36112.1"/>
    <property type="molecule type" value="Genomic_DNA"/>
</dbReference>
<evidence type="ECO:0000313" key="2">
    <source>
        <dbReference type="EMBL" id="AQS36112.1"/>
    </source>
</evidence>
<sequence>MDYGIIQGIITIVVMFTFLGIFAWAYSSRRKDQFDEAANLVFEDETNTKPGDHK</sequence>
<accession>A0A1S6HKS8</accession>
<evidence type="ECO:0000256" key="1">
    <source>
        <dbReference type="SAM" id="Phobius"/>
    </source>
</evidence>
<organism evidence="2 3">
    <name type="scientific">Shewanella psychrophila</name>
    <dbReference type="NCBI Taxonomy" id="225848"/>
    <lineage>
        <taxon>Bacteria</taxon>
        <taxon>Pseudomonadati</taxon>
        <taxon>Pseudomonadota</taxon>
        <taxon>Gammaproteobacteria</taxon>
        <taxon>Alteromonadales</taxon>
        <taxon>Shewanellaceae</taxon>
        <taxon>Shewanella</taxon>
    </lineage>
</organism>
<name>A0A1S6HKS8_9GAMM</name>
<reference evidence="2 3" key="1">
    <citation type="submission" date="2016-03" db="EMBL/GenBank/DDBJ databases">
        <title>Complete genome sequence of Shewanella psychrophila WP2, a deep sea bacterium isolated from west Pacific sediment.</title>
        <authorList>
            <person name="Xu G."/>
            <person name="Jian H."/>
        </authorList>
    </citation>
    <scope>NUCLEOTIDE SEQUENCE [LARGE SCALE GENOMIC DNA]</scope>
    <source>
        <strain evidence="2 3">WP2</strain>
    </source>
</reference>
<keyword evidence="1" id="KW-0812">Transmembrane</keyword>
<evidence type="ECO:0000313" key="3">
    <source>
        <dbReference type="Proteomes" id="UP000189545"/>
    </source>
</evidence>
<keyword evidence="1" id="KW-0472">Membrane</keyword>
<dbReference type="AlphaFoldDB" id="A0A1S6HKS8"/>
<dbReference type="RefSeq" id="WP_077751442.1">
    <property type="nucleotide sequence ID" value="NZ_CP014782.1"/>
</dbReference>
<dbReference type="STRING" id="225848.Sps_00923"/>
<dbReference type="KEGG" id="spsw:Sps_00923"/>
<gene>
    <name evidence="2" type="ORF">Sps_00923</name>
</gene>
<dbReference type="Pfam" id="PF05545">
    <property type="entry name" value="FixQ"/>
    <property type="match status" value="1"/>
</dbReference>
<keyword evidence="3" id="KW-1185">Reference proteome</keyword>
<dbReference type="Proteomes" id="UP000189545">
    <property type="component" value="Chromosome"/>
</dbReference>
<dbReference type="CDD" id="cd01324">
    <property type="entry name" value="cbb3_Oxidase_CcoQ"/>
    <property type="match status" value="1"/>
</dbReference>
<protein>
    <submittedName>
        <fullName evidence="2">Cbb3-type cytochrome oxidase, subunit 3</fullName>
    </submittedName>
</protein>
<proteinExistence type="predicted"/>
<keyword evidence="1" id="KW-1133">Transmembrane helix</keyword>
<dbReference type="InterPro" id="IPR008621">
    <property type="entry name" value="Cbb3-typ_cyt_oxidase_comp"/>
</dbReference>